<dbReference type="PANTHER" id="PTHR35450:SF2">
    <property type="entry name" value="REVERSE TRANSCRIPTASE DOMAIN-CONTAINING PROTEIN"/>
    <property type="match status" value="1"/>
</dbReference>
<protein>
    <submittedName>
        <fullName evidence="2">R2 protein</fullName>
    </submittedName>
</protein>
<name>A0A0J7NIU3_LASNI</name>
<proteinExistence type="predicted"/>
<dbReference type="PROSITE" id="PS50878">
    <property type="entry name" value="RT_POL"/>
    <property type="match status" value="1"/>
</dbReference>
<evidence type="ECO:0000313" key="2">
    <source>
        <dbReference type="EMBL" id="KMQ92435.1"/>
    </source>
</evidence>
<dbReference type="InterPro" id="IPR000477">
    <property type="entry name" value="RT_dom"/>
</dbReference>
<dbReference type="InterPro" id="IPR043128">
    <property type="entry name" value="Rev_trsase/Diguanyl_cyclase"/>
</dbReference>
<dbReference type="GO" id="GO:0071897">
    <property type="term" value="P:DNA biosynthetic process"/>
    <property type="evidence" value="ECO:0007669"/>
    <property type="project" value="UniProtKB-ARBA"/>
</dbReference>
<dbReference type="OrthoDB" id="7687051at2759"/>
<comment type="caution">
    <text evidence="2">The sequence shown here is derived from an EMBL/GenBank/DDBJ whole genome shotgun (WGS) entry which is preliminary data.</text>
</comment>
<evidence type="ECO:0000313" key="3">
    <source>
        <dbReference type="Proteomes" id="UP000036403"/>
    </source>
</evidence>
<dbReference type="CDD" id="cd01650">
    <property type="entry name" value="RT_nLTR_like"/>
    <property type="match status" value="1"/>
</dbReference>
<dbReference type="AlphaFoldDB" id="A0A0J7NIU3"/>
<sequence>MSSYLSSPTYFSSIKRPEAWKINRTTLIPKSDRRIRNVIKQSERQKGFTNENGCFANTRLLSAGITRAKESGRIFAVLDVSKAFDTVSHKAIRSALLQKGLPQTIVGYIAETYKRCRTTIKTEDGEIDIELNRGIKQGDPLSPLLFNLVVEPIIDAVQNQTMGIEVEGQNLAAMAFADDIILLAHDRQTAVNQFTLVCNELKKRGMALSIDKSSTFQYIPRGRTEPDRVFKYLGASVTPWKGLVEGFELDTFQEIIDRVKILPIKPLQKISLLRTYLLPTFTYGLIMRPPSKEILKNIDSVIRSGVKKILHLHETTSSSFIYTPTKEGGFGLLETQPMVFLASLRNAVKAAQSEDKIVQNVITSDRCQKQLNAYAAALGLSWPATIDQIDEKKKHIKANYRKDWSQQLVQGQGVEEFASESLANAWLTRSDLLRPSRIIDAIKLCTNTYPTRAILKRAYKDINPVCRACGEADETLGHILGQCRTTKAKRIKRHNEIVNLLKERLALNNRVMVEPTIEHGGERFKPDLVILNKERVLVLDVTVRYENKNFLAEGAREKTEKYESISMKLKTDFTVQESKVVPIVIGSRGALPKGTTNMLRHLRIRKSDWLTLSMIVLRSSIEIINAFMNE</sequence>
<dbReference type="PANTHER" id="PTHR35450">
    <property type="entry name" value="REVERSE TRANSCRIPTASE DOMAIN-CONTAINING PROTEIN"/>
    <property type="match status" value="1"/>
</dbReference>
<accession>A0A0J7NIU3</accession>
<dbReference type="Proteomes" id="UP000036403">
    <property type="component" value="Unassembled WGS sequence"/>
</dbReference>
<dbReference type="EMBL" id="LBMM01004421">
    <property type="protein sequence ID" value="KMQ92435.1"/>
    <property type="molecule type" value="Genomic_DNA"/>
</dbReference>
<dbReference type="Gene3D" id="3.30.70.270">
    <property type="match status" value="1"/>
</dbReference>
<dbReference type="STRING" id="67767.A0A0J7NIU3"/>
<dbReference type="InterPro" id="IPR043502">
    <property type="entry name" value="DNA/RNA_pol_sf"/>
</dbReference>
<dbReference type="Pfam" id="PF00078">
    <property type="entry name" value="RVT_1"/>
    <property type="match status" value="1"/>
</dbReference>
<dbReference type="SUPFAM" id="SSF56672">
    <property type="entry name" value="DNA/RNA polymerases"/>
    <property type="match status" value="1"/>
</dbReference>
<keyword evidence="3" id="KW-1185">Reference proteome</keyword>
<dbReference type="PaxDb" id="67767-A0A0J7NIU3"/>
<reference evidence="2 3" key="1">
    <citation type="submission" date="2015-04" db="EMBL/GenBank/DDBJ databases">
        <title>Lasius niger genome sequencing.</title>
        <authorList>
            <person name="Konorov E.A."/>
            <person name="Nikitin M.A."/>
            <person name="Kirill M.V."/>
            <person name="Chang P."/>
        </authorList>
    </citation>
    <scope>NUCLEOTIDE SEQUENCE [LARGE SCALE GENOMIC DNA]</scope>
    <source>
        <tissue evidence="2">Whole</tissue>
    </source>
</reference>
<feature type="domain" description="Reverse transcriptase" evidence="1">
    <location>
        <begin position="9"/>
        <end position="237"/>
    </location>
</feature>
<evidence type="ECO:0000259" key="1">
    <source>
        <dbReference type="PROSITE" id="PS50878"/>
    </source>
</evidence>
<organism evidence="2 3">
    <name type="scientific">Lasius niger</name>
    <name type="common">Black garden ant</name>
    <dbReference type="NCBI Taxonomy" id="67767"/>
    <lineage>
        <taxon>Eukaryota</taxon>
        <taxon>Metazoa</taxon>
        <taxon>Ecdysozoa</taxon>
        <taxon>Arthropoda</taxon>
        <taxon>Hexapoda</taxon>
        <taxon>Insecta</taxon>
        <taxon>Pterygota</taxon>
        <taxon>Neoptera</taxon>
        <taxon>Endopterygota</taxon>
        <taxon>Hymenoptera</taxon>
        <taxon>Apocrita</taxon>
        <taxon>Aculeata</taxon>
        <taxon>Formicoidea</taxon>
        <taxon>Formicidae</taxon>
        <taxon>Formicinae</taxon>
        <taxon>Lasius</taxon>
        <taxon>Lasius</taxon>
    </lineage>
</organism>
<gene>
    <name evidence="2" type="ORF">RF55_7569</name>
</gene>